<protein>
    <submittedName>
        <fullName evidence="7">CDP-glycerol: N-acetyl-beta-D-mannosaminyl-1,4-N-acetyl-D-glucosaminyldiphosphoundecaprenyl glycerophosphotransferase</fullName>
    </submittedName>
</protein>
<sequence length="367" mass="44035">MKAQLKKWYMSLCRHWIKNETLEEGTVFLCSFPKNNNGWLEEWIALHPNMPIVIACNKKVKEEYQKFKEEKNVRLLSLEPSFVFFREVLPFIAKQKYIFADNYFAFLAAFPFQKEQKIIQLWHADGAIKQFGRENPQNEKRSLVDQQRFEEVYAHFTHYIVGSKRMGEVFMHSYGAKEEQILPFGFVRTDAYFKKENRQKWEEEVENIYPGWQGKTVILYAPTYREYEEQDQFPREKIRTLEDVILIERYHPHSRFSSTEIAISNEALWLRTDILITDYSSIPFEYSLLHKKGTMIFYQYDQEEYQKASGIQPLMTDWPGVIVKTKGELCSAIQQRVEISYERFNEQWNEYNQGTTVQQITEWMKEQ</sequence>
<accession>K8ZBN7</accession>
<comment type="similarity">
    <text evidence="2">Belongs to the CDP-glycerol glycerophosphotransferase family.</text>
</comment>
<dbReference type="OrthoDB" id="9811865at2"/>
<dbReference type="GO" id="GO:0047355">
    <property type="term" value="F:CDP-glycerol glycerophosphotransferase activity"/>
    <property type="evidence" value="ECO:0007669"/>
    <property type="project" value="InterPro"/>
</dbReference>
<comment type="subcellular location">
    <subcellularLocation>
        <location evidence="1">Cell membrane</location>
        <topology evidence="1">Peripheral membrane protein</topology>
    </subcellularLocation>
</comment>
<dbReference type="Gene3D" id="3.40.50.11820">
    <property type="match status" value="1"/>
</dbReference>
<dbReference type="Pfam" id="PF04464">
    <property type="entry name" value="Glyphos_transf"/>
    <property type="match status" value="1"/>
</dbReference>
<proteinExistence type="inferred from homology"/>
<evidence type="ECO:0000256" key="2">
    <source>
        <dbReference type="ARBA" id="ARBA00010488"/>
    </source>
</evidence>
<dbReference type="InterPro" id="IPR043149">
    <property type="entry name" value="TagF_N"/>
</dbReference>
<dbReference type="GO" id="GO:0005886">
    <property type="term" value="C:plasma membrane"/>
    <property type="evidence" value="ECO:0007669"/>
    <property type="project" value="UniProtKB-SubCell"/>
</dbReference>
<dbReference type="PATRIC" id="fig|1234409.3.peg.744"/>
<gene>
    <name evidence="7" type="ORF">C683_0793</name>
</gene>
<evidence type="ECO:0000256" key="4">
    <source>
        <dbReference type="ARBA" id="ARBA00022679"/>
    </source>
</evidence>
<evidence type="ECO:0000256" key="6">
    <source>
        <dbReference type="ARBA" id="ARBA00023136"/>
    </source>
</evidence>
<evidence type="ECO:0000313" key="7">
    <source>
        <dbReference type="EMBL" id="EKU27462.1"/>
    </source>
</evidence>
<dbReference type="SUPFAM" id="SSF53756">
    <property type="entry name" value="UDP-Glycosyltransferase/glycogen phosphorylase"/>
    <property type="match status" value="1"/>
</dbReference>
<dbReference type="STRING" id="1234409.C683_0793"/>
<dbReference type="Proteomes" id="UP000016057">
    <property type="component" value="Unassembled WGS sequence"/>
</dbReference>
<organism evidence="7 8">
    <name type="scientific">Catellicoccus marimammalium M35/04/3</name>
    <dbReference type="NCBI Taxonomy" id="1234409"/>
    <lineage>
        <taxon>Bacteria</taxon>
        <taxon>Bacillati</taxon>
        <taxon>Bacillota</taxon>
        <taxon>Bacilli</taxon>
        <taxon>Lactobacillales</taxon>
        <taxon>Enterococcaceae</taxon>
        <taxon>Catellicoccus</taxon>
    </lineage>
</organism>
<evidence type="ECO:0000256" key="5">
    <source>
        <dbReference type="ARBA" id="ARBA00022944"/>
    </source>
</evidence>
<dbReference type="InterPro" id="IPR051612">
    <property type="entry name" value="Teichoic_Acid_Biosynth"/>
</dbReference>
<name>K8ZBN7_9ENTE</name>
<reference evidence="7 8" key="1">
    <citation type="journal article" date="2013" name="Genome Announc.">
        <title>Draft Genome Sequence of Catellicoccus marimammalium, a Novel Species Commonly Found in Gull Feces.</title>
        <authorList>
            <person name="Weigand M.R."/>
            <person name="Ryu H."/>
            <person name="Bozcek L."/>
            <person name="Konstantinidis K.T."/>
            <person name="Santo Domingo J.W."/>
        </authorList>
    </citation>
    <scope>NUCLEOTIDE SEQUENCE [LARGE SCALE GENOMIC DNA]</scope>
    <source>
        <strain evidence="7 8">M35/04/3</strain>
    </source>
</reference>
<keyword evidence="5" id="KW-0777">Teichoic acid biosynthesis</keyword>
<dbReference type="InterPro" id="IPR007554">
    <property type="entry name" value="Glycerophosphate_synth"/>
</dbReference>
<dbReference type="eggNOG" id="COG1887">
    <property type="taxonomic scope" value="Bacteria"/>
</dbReference>
<comment type="caution">
    <text evidence="7">The sequence shown here is derived from an EMBL/GenBank/DDBJ whole genome shotgun (WGS) entry which is preliminary data.</text>
</comment>
<dbReference type="AlphaFoldDB" id="K8ZBN7"/>
<dbReference type="PANTHER" id="PTHR37316">
    <property type="entry name" value="TEICHOIC ACID GLYCEROL-PHOSPHATE PRIMASE"/>
    <property type="match status" value="1"/>
</dbReference>
<keyword evidence="4 7" id="KW-0808">Transferase</keyword>
<evidence type="ECO:0000256" key="3">
    <source>
        <dbReference type="ARBA" id="ARBA00022475"/>
    </source>
</evidence>
<dbReference type="EMBL" id="AMYT01000017">
    <property type="protein sequence ID" value="EKU27462.1"/>
    <property type="molecule type" value="Genomic_DNA"/>
</dbReference>
<dbReference type="Gene3D" id="3.40.50.12580">
    <property type="match status" value="1"/>
</dbReference>
<keyword evidence="3" id="KW-1003">Cell membrane</keyword>
<evidence type="ECO:0000256" key="1">
    <source>
        <dbReference type="ARBA" id="ARBA00004202"/>
    </source>
</evidence>
<keyword evidence="6" id="KW-0472">Membrane</keyword>
<dbReference type="RefSeq" id="WP_009490251.1">
    <property type="nucleotide sequence ID" value="NZ_AMYT01000017.1"/>
</dbReference>
<dbReference type="GO" id="GO:0019350">
    <property type="term" value="P:teichoic acid biosynthetic process"/>
    <property type="evidence" value="ECO:0007669"/>
    <property type="project" value="UniProtKB-KW"/>
</dbReference>
<evidence type="ECO:0000313" key="8">
    <source>
        <dbReference type="Proteomes" id="UP000016057"/>
    </source>
</evidence>
<dbReference type="InterPro" id="IPR043148">
    <property type="entry name" value="TagF_C"/>
</dbReference>
<keyword evidence="8" id="KW-1185">Reference proteome</keyword>
<dbReference type="PANTHER" id="PTHR37316:SF1">
    <property type="entry name" value="TEICHOIC ACID GLYCEROL-PHOSPHATE PRIMASE"/>
    <property type="match status" value="1"/>
</dbReference>